<proteinExistence type="predicted"/>
<dbReference type="OMA" id="LEYCCDA"/>
<dbReference type="EnsemblMetazoa" id="XM_038207540.1">
    <property type="protein sequence ID" value="XP_038063468.1"/>
    <property type="gene ID" value="LOC119734156"/>
</dbReference>
<accession>A0A914AII8</accession>
<keyword evidence="3" id="KW-1185">Reference proteome</keyword>
<feature type="chain" id="PRO_5036744093" evidence="1">
    <location>
        <begin position="25"/>
        <end position="166"/>
    </location>
</feature>
<dbReference type="Proteomes" id="UP000887568">
    <property type="component" value="Unplaced"/>
</dbReference>
<evidence type="ECO:0000313" key="3">
    <source>
        <dbReference type="Proteomes" id="UP000887568"/>
    </source>
</evidence>
<protein>
    <submittedName>
        <fullName evidence="2">Uncharacterized protein</fullName>
    </submittedName>
</protein>
<sequence length="166" mass="19129">MKMMMRSVPVFVFLGLLAFQVALADWSERRTVEEFPDQKRNDESKLMDELISRLLDNKRQQSHKVCAEDEDFYCWDSGCNTPIGIIGNAYVEFYSNTNLFVVSLEYCCDADGYWDNHFEERQTVSDLSKVLPYSKEYTFDEKTYKMTVQSVVTGGSKLSVSGVCVE</sequence>
<reference evidence="2" key="1">
    <citation type="submission" date="2022-11" db="UniProtKB">
        <authorList>
            <consortium name="EnsemblMetazoa"/>
        </authorList>
    </citation>
    <scope>IDENTIFICATION</scope>
</reference>
<feature type="signal peptide" evidence="1">
    <location>
        <begin position="1"/>
        <end position="24"/>
    </location>
</feature>
<dbReference type="OrthoDB" id="10438239at2759"/>
<dbReference type="GeneID" id="119734156"/>
<dbReference type="RefSeq" id="XP_038063468.1">
    <property type="nucleotide sequence ID" value="XM_038207540.1"/>
</dbReference>
<evidence type="ECO:0000256" key="1">
    <source>
        <dbReference type="SAM" id="SignalP"/>
    </source>
</evidence>
<keyword evidence="1" id="KW-0732">Signal</keyword>
<name>A0A914AII8_PATMI</name>
<evidence type="ECO:0000313" key="2">
    <source>
        <dbReference type="EnsemblMetazoa" id="XP_038063468.1"/>
    </source>
</evidence>
<dbReference type="AlphaFoldDB" id="A0A914AII8"/>
<organism evidence="2 3">
    <name type="scientific">Patiria miniata</name>
    <name type="common">Bat star</name>
    <name type="synonym">Asterina miniata</name>
    <dbReference type="NCBI Taxonomy" id="46514"/>
    <lineage>
        <taxon>Eukaryota</taxon>
        <taxon>Metazoa</taxon>
        <taxon>Echinodermata</taxon>
        <taxon>Eleutherozoa</taxon>
        <taxon>Asterozoa</taxon>
        <taxon>Asteroidea</taxon>
        <taxon>Valvatacea</taxon>
        <taxon>Valvatida</taxon>
        <taxon>Asterinidae</taxon>
        <taxon>Patiria</taxon>
    </lineage>
</organism>